<comment type="caution">
    <text evidence="7">The sequence shown here is derived from an EMBL/GenBank/DDBJ whole genome shotgun (WGS) entry which is preliminary data.</text>
</comment>
<feature type="compositionally biased region" description="Pro residues" evidence="5">
    <location>
        <begin position="44"/>
        <end position="56"/>
    </location>
</feature>
<dbReference type="SUPFAM" id="SSF103473">
    <property type="entry name" value="MFS general substrate transporter"/>
    <property type="match status" value="1"/>
</dbReference>
<dbReference type="PANTHER" id="PTHR10924">
    <property type="entry name" value="MAJOR FACILITATOR SUPERFAMILY PROTEIN-RELATED"/>
    <property type="match status" value="1"/>
</dbReference>
<evidence type="ECO:0000256" key="2">
    <source>
        <dbReference type="ARBA" id="ARBA00022692"/>
    </source>
</evidence>
<gene>
    <name evidence="7" type="ORF">TWF696_002730</name>
</gene>
<feature type="transmembrane region" description="Helical" evidence="6">
    <location>
        <begin position="497"/>
        <end position="517"/>
    </location>
</feature>
<feature type="transmembrane region" description="Helical" evidence="6">
    <location>
        <begin position="119"/>
        <end position="140"/>
    </location>
</feature>
<dbReference type="InterPro" id="IPR049680">
    <property type="entry name" value="FLVCR1-2_SLC49-like"/>
</dbReference>
<accession>A0AAV9TZQ2</accession>
<organism evidence="7 8">
    <name type="scientific">Orbilia brochopaga</name>
    <dbReference type="NCBI Taxonomy" id="3140254"/>
    <lineage>
        <taxon>Eukaryota</taxon>
        <taxon>Fungi</taxon>
        <taxon>Dikarya</taxon>
        <taxon>Ascomycota</taxon>
        <taxon>Pezizomycotina</taxon>
        <taxon>Orbiliomycetes</taxon>
        <taxon>Orbiliales</taxon>
        <taxon>Orbiliaceae</taxon>
        <taxon>Orbilia</taxon>
    </lineage>
</organism>
<feature type="transmembrane region" description="Helical" evidence="6">
    <location>
        <begin position="466"/>
        <end position="485"/>
    </location>
</feature>
<feature type="transmembrane region" description="Helical" evidence="6">
    <location>
        <begin position="187"/>
        <end position="205"/>
    </location>
</feature>
<dbReference type="GO" id="GO:0022857">
    <property type="term" value="F:transmembrane transporter activity"/>
    <property type="evidence" value="ECO:0007669"/>
    <property type="project" value="InterPro"/>
</dbReference>
<keyword evidence="4 6" id="KW-0472">Membrane</keyword>
<keyword evidence="8" id="KW-1185">Reference proteome</keyword>
<dbReference type="AlphaFoldDB" id="A0AAV9TZQ2"/>
<protein>
    <submittedName>
        <fullName evidence="7">Uncharacterized protein</fullName>
    </submittedName>
</protein>
<feature type="transmembrane region" description="Helical" evidence="6">
    <location>
        <begin position="160"/>
        <end position="180"/>
    </location>
</feature>
<feature type="transmembrane region" description="Helical" evidence="6">
    <location>
        <begin position="371"/>
        <end position="389"/>
    </location>
</feature>
<dbReference type="Pfam" id="PF07690">
    <property type="entry name" value="MFS_1"/>
    <property type="match status" value="1"/>
</dbReference>
<feature type="transmembrane region" description="Helical" evidence="6">
    <location>
        <begin position="217"/>
        <end position="240"/>
    </location>
</feature>
<feature type="region of interest" description="Disordered" evidence="5">
    <location>
        <begin position="34"/>
        <end position="65"/>
    </location>
</feature>
<keyword evidence="3 6" id="KW-1133">Transmembrane helix</keyword>
<proteinExistence type="predicted"/>
<feature type="transmembrane region" description="Helical" evidence="6">
    <location>
        <begin position="326"/>
        <end position="351"/>
    </location>
</feature>
<feature type="transmembrane region" description="Helical" evidence="6">
    <location>
        <begin position="401"/>
        <end position="420"/>
    </location>
</feature>
<dbReference type="PANTHER" id="PTHR10924:SF6">
    <property type="entry name" value="SOLUTE CARRIER FAMILY 49 MEMBER A3"/>
    <property type="match status" value="1"/>
</dbReference>
<sequence length="536" mass="57875">MLHKYNLHTYLFTCLPDIYQPWEARLRSKRSPFLVHPDGKQKMSPPPPPPPPPASPPSTDAPRYEQRIPTPEFASNALSSGDGMHSKQDLVAEVADQEAAAQLATFEQAPAYRIYRRRWLGLITLMLMNIMISWGWIAFAPVSESTRLFFRLEHVSSVNWLSTVILLSYICISPLAIYSLNRFGVRAALIFAAGFSVAGVWLRYVGARVNSSNGGHFVVVMLGQILIGFGQPFVLGAPAFYSDLWFTSKGRVTANALISLSNPLGAALGQLIDPFLVAQPGDIPNMLLYTAIITTVVTSPILAVQSRPPTPPCPSAAQEKLPFRSAIFKVAASLEFWLIFIMFSVLVGFFNASSSLLNQILEPYGYSESEAGIGGAILIVAGLLASAVVSPIIDRTHTFLLAIRIIVPVISICYIGLIFAPTGGSLGPPYAVLALLGATSFSLLPLSLEFVVEITHPVSPDITSTILWSGGQLLGAVFIISMTALAGSETENIRHALIFQAVISCIAAAAALCLGWGSRMAYVQAQRVAVDKAELM</sequence>
<dbReference type="EMBL" id="JAVHNQ010000014">
    <property type="protein sequence ID" value="KAK6332704.1"/>
    <property type="molecule type" value="Genomic_DNA"/>
</dbReference>
<evidence type="ECO:0000256" key="1">
    <source>
        <dbReference type="ARBA" id="ARBA00004141"/>
    </source>
</evidence>
<dbReference type="GO" id="GO:0016020">
    <property type="term" value="C:membrane"/>
    <property type="evidence" value="ECO:0007669"/>
    <property type="project" value="UniProtKB-SubCell"/>
</dbReference>
<feature type="transmembrane region" description="Helical" evidence="6">
    <location>
        <begin position="432"/>
        <end position="454"/>
    </location>
</feature>
<dbReference type="InterPro" id="IPR011701">
    <property type="entry name" value="MFS"/>
</dbReference>
<dbReference type="InterPro" id="IPR036259">
    <property type="entry name" value="MFS_trans_sf"/>
</dbReference>
<evidence type="ECO:0000313" key="8">
    <source>
        <dbReference type="Proteomes" id="UP001375240"/>
    </source>
</evidence>
<name>A0AAV9TZQ2_9PEZI</name>
<evidence type="ECO:0000256" key="4">
    <source>
        <dbReference type="ARBA" id="ARBA00023136"/>
    </source>
</evidence>
<dbReference type="Proteomes" id="UP001375240">
    <property type="component" value="Unassembled WGS sequence"/>
</dbReference>
<dbReference type="Gene3D" id="1.20.1250.20">
    <property type="entry name" value="MFS general substrate transporter like domains"/>
    <property type="match status" value="1"/>
</dbReference>
<keyword evidence="2 6" id="KW-0812">Transmembrane</keyword>
<comment type="subcellular location">
    <subcellularLocation>
        <location evidence="1">Membrane</location>
        <topology evidence="1">Multi-pass membrane protein</topology>
    </subcellularLocation>
</comment>
<evidence type="ECO:0000256" key="3">
    <source>
        <dbReference type="ARBA" id="ARBA00022989"/>
    </source>
</evidence>
<evidence type="ECO:0000256" key="6">
    <source>
        <dbReference type="SAM" id="Phobius"/>
    </source>
</evidence>
<evidence type="ECO:0000313" key="7">
    <source>
        <dbReference type="EMBL" id="KAK6332704.1"/>
    </source>
</evidence>
<reference evidence="7 8" key="1">
    <citation type="submission" date="2019-10" db="EMBL/GenBank/DDBJ databases">
        <authorList>
            <person name="Palmer J.M."/>
        </authorList>
    </citation>
    <scope>NUCLEOTIDE SEQUENCE [LARGE SCALE GENOMIC DNA]</scope>
    <source>
        <strain evidence="7 8">TWF696</strain>
    </source>
</reference>
<evidence type="ECO:0000256" key="5">
    <source>
        <dbReference type="SAM" id="MobiDB-lite"/>
    </source>
</evidence>